<dbReference type="CDD" id="cd09917">
    <property type="entry name" value="F-box_SF"/>
    <property type="match status" value="1"/>
</dbReference>
<dbReference type="SUPFAM" id="SSF81383">
    <property type="entry name" value="F-box domain"/>
    <property type="match status" value="1"/>
</dbReference>
<proteinExistence type="predicted"/>
<name>A0A7C8KU60_ORBOL</name>
<dbReference type="InterPro" id="IPR036047">
    <property type="entry name" value="F-box-like_dom_sf"/>
</dbReference>
<accession>A0A7C8KU60</accession>
<evidence type="ECO:0000313" key="1">
    <source>
        <dbReference type="EMBL" id="TGJ75250.1"/>
    </source>
</evidence>
<gene>
    <name evidence="1" type="ORF">EYR41_002188</name>
</gene>
<organism evidence="1 2">
    <name type="scientific">Orbilia oligospora</name>
    <name type="common">Nematode-trapping fungus</name>
    <name type="synonym">Arthrobotrys oligospora</name>
    <dbReference type="NCBI Taxonomy" id="2813651"/>
    <lineage>
        <taxon>Eukaryota</taxon>
        <taxon>Fungi</taxon>
        <taxon>Dikarya</taxon>
        <taxon>Ascomycota</taxon>
        <taxon>Pezizomycotina</taxon>
        <taxon>Orbiliomycetes</taxon>
        <taxon>Orbiliales</taxon>
        <taxon>Orbiliaceae</taxon>
        <taxon>Orbilia</taxon>
    </lineage>
</organism>
<reference evidence="1 2" key="1">
    <citation type="submission" date="2019-03" db="EMBL/GenBank/DDBJ databases">
        <title>Nematode-trapping fungi genome.</title>
        <authorList>
            <person name="Vidal-Diez De Ulzurrun G."/>
        </authorList>
    </citation>
    <scope>NUCLEOTIDE SEQUENCE [LARGE SCALE GENOMIC DNA]</scope>
    <source>
        <strain evidence="1 2">TWF154</strain>
    </source>
</reference>
<evidence type="ECO:0000313" key="2">
    <source>
        <dbReference type="Proteomes" id="UP000297595"/>
    </source>
</evidence>
<protein>
    <submittedName>
        <fullName evidence="1">Uncharacterized protein</fullName>
    </submittedName>
</protein>
<dbReference type="OrthoDB" id="5277729at2759"/>
<dbReference type="EMBL" id="SOZJ01000001">
    <property type="protein sequence ID" value="TGJ75250.1"/>
    <property type="molecule type" value="Genomic_DNA"/>
</dbReference>
<comment type="caution">
    <text evidence="1">The sequence shown here is derived from an EMBL/GenBank/DDBJ whole genome shotgun (WGS) entry which is preliminary data.</text>
</comment>
<dbReference type="Proteomes" id="UP000297595">
    <property type="component" value="Unassembled WGS sequence"/>
</dbReference>
<dbReference type="AlphaFoldDB" id="A0A7C8KU60"/>
<sequence length="235" mass="27244">MPPDSITVNKKRASLSSLPTELHEHILSFLPFDTLFLASKALPLWHSIFTTRLLASTEYTPPCNYNIPGTHQIFYGQNSDFTCLVQKGIIHKIYLNYDTGFKLDITNDPILNSKFFRSAKDRDVIYPCVSIVPDPTRRRRTRRKTNPYILPKEKELGYYQISPTVYHLDEISTRDTIKRVAEALARGHRWELPQGLSMKRYWMEIGPGVRNRRGLPYRQGLEAFFRGEVKGELIV</sequence>